<proteinExistence type="inferred from homology"/>
<dbReference type="PATRIC" id="fig|391937.3.peg.2556"/>
<dbReference type="InterPro" id="IPR028098">
    <property type="entry name" value="Glyco_trans_4-like_N"/>
</dbReference>
<dbReference type="PANTHER" id="PTHR12526:SF640">
    <property type="entry name" value="COLANIC ACID BIOSYNTHESIS GLYCOSYLTRANSFERASE WCAL-RELATED"/>
    <property type="match status" value="1"/>
</dbReference>
<dbReference type="CDD" id="cd03801">
    <property type="entry name" value="GT4_PimA-like"/>
    <property type="match status" value="1"/>
</dbReference>
<evidence type="ECO:0000259" key="5">
    <source>
        <dbReference type="Pfam" id="PF00534"/>
    </source>
</evidence>
<evidence type="ECO:0000256" key="2">
    <source>
        <dbReference type="ARBA" id="ARBA00022676"/>
    </source>
</evidence>
<gene>
    <name evidence="7" type="ORF">NA2_12438</name>
</gene>
<dbReference type="eggNOG" id="COG0438">
    <property type="taxonomic scope" value="Bacteria"/>
</dbReference>
<dbReference type="Gene3D" id="3.40.50.2000">
    <property type="entry name" value="Glycogen Phosphorylase B"/>
    <property type="match status" value="2"/>
</dbReference>
<dbReference type="OrthoDB" id="9807414at2"/>
<organism evidence="7 8">
    <name type="scientific">Nitratireductor pacificus pht-3B</name>
    <dbReference type="NCBI Taxonomy" id="391937"/>
    <lineage>
        <taxon>Bacteria</taxon>
        <taxon>Pseudomonadati</taxon>
        <taxon>Pseudomonadota</taxon>
        <taxon>Alphaproteobacteria</taxon>
        <taxon>Hyphomicrobiales</taxon>
        <taxon>Phyllobacteriaceae</taxon>
        <taxon>Nitratireductor</taxon>
    </lineage>
</organism>
<dbReference type="Pfam" id="PF00534">
    <property type="entry name" value="Glycos_transf_1"/>
    <property type="match status" value="1"/>
</dbReference>
<dbReference type="Proteomes" id="UP000006786">
    <property type="component" value="Unassembled WGS sequence"/>
</dbReference>
<dbReference type="RefSeq" id="WP_008597289.1">
    <property type="nucleotide sequence ID" value="NZ_AMRM01000013.1"/>
</dbReference>
<keyword evidence="8" id="KW-1185">Reference proteome</keyword>
<sequence length="436" mass="46920">MRPDRVVIINDRSADVGGASNLSRLSARMLREADIPVTFFAGDRATGEADPDSVNLGGAPLLQQGRISAATQGLYNRRACAGLEALIDRLDTPGTVYHVHGWSKILSPSIFRPLARLRERVILHAHDYFLACPNGGFVNYPRSSVCDRVPMSAPCLTSQCDKRGFHQKAWRTARHALLHRLFDMRAMPANIVLVHDRMRDYFRRAGIDTRRMVTIRNPVMPFLRAGTEPWRMGDFFFIGRLEPEKGFEDAAAAARLAGARLHVIGEGAGRSRLESAYPEVVLHGWRTRDEIAALLRCARCVVVSSRVPEPFGLAVLEAAGSGIPVILPAEALLSAEIVASGAGLRFPAGDIGALAAAMRTLSADDAAVERMSGSARRAAGELAHTPQSWAAALIALYAGIVENAAASAARSDLDRSNPFAGSVPANPFGQRTGGSS</sequence>
<dbReference type="AlphaFoldDB" id="K2N2H2"/>
<dbReference type="EMBL" id="AMRM01000013">
    <property type="protein sequence ID" value="EKF18453.1"/>
    <property type="molecule type" value="Genomic_DNA"/>
</dbReference>
<reference evidence="7 8" key="1">
    <citation type="journal article" date="2012" name="J. Bacteriol.">
        <title>Genome Sequence of Nitratireductor pacificus Type Strain pht-3B.</title>
        <authorList>
            <person name="Lai Q."/>
            <person name="Li G."/>
            <person name="Shao Z."/>
        </authorList>
    </citation>
    <scope>NUCLEOTIDE SEQUENCE [LARGE SCALE GENOMIC DNA]</scope>
    <source>
        <strain evidence="8">pht-3B</strain>
    </source>
</reference>
<protein>
    <submittedName>
        <fullName evidence="7">Group 1 glycosyl transferase</fullName>
    </submittedName>
</protein>
<dbReference type="SUPFAM" id="SSF53756">
    <property type="entry name" value="UDP-Glycosyltransferase/glycogen phosphorylase"/>
    <property type="match status" value="1"/>
</dbReference>
<evidence type="ECO:0000256" key="3">
    <source>
        <dbReference type="ARBA" id="ARBA00022679"/>
    </source>
</evidence>
<evidence type="ECO:0000313" key="7">
    <source>
        <dbReference type="EMBL" id="EKF18453.1"/>
    </source>
</evidence>
<feature type="domain" description="Glycosyltransferase subfamily 4-like N-terminal" evidence="6">
    <location>
        <begin position="17"/>
        <end position="217"/>
    </location>
</feature>
<comment type="similarity">
    <text evidence="1">Belongs to the glycosyltransferase group 1 family. Glycosyltransferase 4 subfamily.</text>
</comment>
<evidence type="ECO:0000256" key="1">
    <source>
        <dbReference type="ARBA" id="ARBA00009481"/>
    </source>
</evidence>
<dbReference type="GO" id="GO:0016757">
    <property type="term" value="F:glycosyltransferase activity"/>
    <property type="evidence" value="ECO:0007669"/>
    <property type="project" value="UniProtKB-KW"/>
</dbReference>
<comment type="caution">
    <text evidence="7">The sequence shown here is derived from an EMBL/GenBank/DDBJ whole genome shotgun (WGS) entry which is preliminary data.</text>
</comment>
<keyword evidence="2" id="KW-0328">Glycosyltransferase</keyword>
<dbReference type="InterPro" id="IPR001296">
    <property type="entry name" value="Glyco_trans_1"/>
</dbReference>
<feature type="domain" description="Glycosyl transferase family 1" evidence="5">
    <location>
        <begin position="235"/>
        <end position="376"/>
    </location>
</feature>
<evidence type="ECO:0000256" key="4">
    <source>
        <dbReference type="SAM" id="MobiDB-lite"/>
    </source>
</evidence>
<keyword evidence="3 7" id="KW-0808">Transferase</keyword>
<dbReference type="STRING" id="391937.NA2_12438"/>
<evidence type="ECO:0000259" key="6">
    <source>
        <dbReference type="Pfam" id="PF13579"/>
    </source>
</evidence>
<dbReference type="Pfam" id="PF13579">
    <property type="entry name" value="Glyco_trans_4_4"/>
    <property type="match status" value="1"/>
</dbReference>
<dbReference type="PANTHER" id="PTHR12526">
    <property type="entry name" value="GLYCOSYLTRANSFERASE"/>
    <property type="match status" value="1"/>
</dbReference>
<feature type="region of interest" description="Disordered" evidence="4">
    <location>
        <begin position="416"/>
        <end position="436"/>
    </location>
</feature>
<accession>K2N2H2</accession>
<name>K2N2H2_9HYPH</name>
<evidence type="ECO:0000313" key="8">
    <source>
        <dbReference type="Proteomes" id="UP000006786"/>
    </source>
</evidence>